<dbReference type="EMBL" id="AESD01000363">
    <property type="protein sequence ID" value="EHJ12868.1"/>
    <property type="molecule type" value="Genomic_DNA"/>
</dbReference>
<evidence type="ECO:0000313" key="1">
    <source>
        <dbReference type="EMBL" id="EHJ12868.1"/>
    </source>
</evidence>
<dbReference type="PATRIC" id="fig|423471.3.peg.2284"/>
<name>G5J4L0_CROWT</name>
<reference evidence="1 2" key="1">
    <citation type="journal article" date="2011" name="Front. Microbiol.">
        <title>Two Strains of Crocosphaera watsonii with Highly Conserved Genomes are Distinguished by Strain-Specific Features.</title>
        <authorList>
            <person name="Bench S.R."/>
            <person name="Ilikchyan I.N."/>
            <person name="Tripp H.J."/>
            <person name="Zehr J.P."/>
        </authorList>
    </citation>
    <scope>NUCLEOTIDE SEQUENCE [LARGE SCALE GENOMIC DNA]</scope>
    <source>
        <strain evidence="1 2">WH 0003</strain>
    </source>
</reference>
<accession>G5J4L0</accession>
<dbReference type="Proteomes" id="UP000003477">
    <property type="component" value="Unassembled WGS sequence"/>
</dbReference>
<organism evidence="1 2">
    <name type="scientific">Crocosphaera watsonii WH 0003</name>
    <dbReference type="NCBI Taxonomy" id="423471"/>
    <lineage>
        <taxon>Bacteria</taxon>
        <taxon>Bacillati</taxon>
        <taxon>Cyanobacteriota</taxon>
        <taxon>Cyanophyceae</taxon>
        <taxon>Oscillatoriophycideae</taxon>
        <taxon>Chroococcales</taxon>
        <taxon>Aphanothecaceae</taxon>
        <taxon>Crocosphaera</taxon>
    </lineage>
</organism>
<evidence type="ECO:0000313" key="2">
    <source>
        <dbReference type="Proteomes" id="UP000003477"/>
    </source>
</evidence>
<proteinExistence type="predicted"/>
<dbReference type="AlphaFoldDB" id="G5J4L0"/>
<dbReference type="RefSeq" id="WP_007310657.1">
    <property type="nucleotide sequence ID" value="NZ_AESD01000363.1"/>
</dbReference>
<dbReference type="GeneID" id="88766105"/>
<gene>
    <name evidence="1" type="ORF">CWATWH0003_2430</name>
</gene>
<sequence>MAANILISGLRSRRIRSRVLGVNLSRRVIGQPLAQQEDASFLDRAKSFLTIVGSGTLRVGGWLFSGLGFIGNGVRGILDIFWGAFDYIWTFNWNVTDAELDRSIESLKTRIAGQLGATAGNLIGYVACGVIPSIGILAINEPLGLYLLQQVGEEALDEFLGNIRILLRTSLYGLVQSAWITLFKNTRRTAKIATKNPNSPVAKLGRRIFGKNFDTAIEKWGEEGSKPWSFAIEKERRRDEIKDPLQREFWEEFDDEFGDACRDASYVIADGIDAWSTQQRMQQESRNGSQQTIEFIPNREAPDERILVSGSEQEVRTQLMTTMATHEMIGNRDVGMWVGEPLRHDARRKPSPLTLRIQLFNWPSPPFFRTNDILQRVTITIPGIKKSRLDWQRIKETAGGNTGYMWGRFSAVAKLKNDQDEFTGQMQVYGGSESEAERRLKACLELSDYSIQTLTITEERREGIRATNRQQYKRSIRVYPAYCTLINSQKIQREDEGDVTLQGTYRRRRDKILLWVNDKPTDFETIINRLTSNLPN</sequence>
<protein>
    <submittedName>
        <fullName evidence="1">Uncharacterized protein</fullName>
    </submittedName>
</protein>
<comment type="caution">
    <text evidence="1">The sequence shown here is derived from an EMBL/GenBank/DDBJ whole genome shotgun (WGS) entry which is preliminary data.</text>
</comment>